<proteinExistence type="predicted"/>
<evidence type="ECO:0000256" key="1">
    <source>
        <dbReference type="SAM" id="Phobius"/>
    </source>
</evidence>
<evidence type="ECO:0000313" key="3">
    <source>
        <dbReference type="Proteomes" id="UP000034176"/>
    </source>
</evidence>
<accession>A0A0G0AQM4</accession>
<protein>
    <submittedName>
        <fullName evidence="2">Uncharacterized protein</fullName>
    </submittedName>
</protein>
<sequence length="72" mass="8253">MSEDFLLSMTFTLFGMLLIFGLGFVFPEVNPYVVIRWIVIVCATVFVYTVISFFLRKFGFGKTKEVKKGGKK</sequence>
<keyword evidence="1" id="KW-0812">Transmembrane</keyword>
<comment type="caution">
    <text evidence="2">The sequence shown here is derived from an EMBL/GenBank/DDBJ whole genome shotgun (WGS) entry which is preliminary data.</text>
</comment>
<gene>
    <name evidence="2" type="ORF">UR52_C0013G0012</name>
</gene>
<feature type="transmembrane region" description="Helical" evidence="1">
    <location>
        <begin position="5"/>
        <end position="26"/>
    </location>
</feature>
<organism evidence="2 3">
    <name type="scientific">Candidatus Gottesmanbacteria bacterium GW2011_GWA1_34_13</name>
    <dbReference type="NCBI Taxonomy" id="1618434"/>
    <lineage>
        <taxon>Bacteria</taxon>
        <taxon>Candidatus Gottesmaniibacteriota</taxon>
    </lineage>
</organism>
<dbReference type="AlphaFoldDB" id="A0A0G0AQM4"/>
<name>A0A0G0AQM4_9BACT</name>
<evidence type="ECO:0000313" key="2">
    <source>
        <dbReference type="EMBL" id="KKP59129.1"/>
    </source>
</evidence>
<reference evidence="2 3" key="1">
    <citation type="journal article" date="2015" name="Nature">
        <title>rRNA introns, odd ribosomes, and small enigmatic genomes across a large radiation of phyla.</title>
        <authorList>
            <person name="Brown C.T."/>
            <person name="Hug L.A."/>
            <person name="Thomas B.C."/>
            <person name="Sharon I."/>
            <person name="Castelle C.J."/>
            <person name="Singh A."/>
            <person name="Wilkins M.J."/>
            <person name="Williams K.H."/>
            <person name="Banfield J.F."/>
        </authorList>
    </citation>
    <scope>NUCLEOTIDE SEQUENCE [LARGE SCALE GENOMIC DNA]</scope>
</reference>
<dbReference type="STRING" id="1618434.UR52_C0013G0012"/>
<keyword evidence="1" id="KW-1133">Transmembrane helix</keyword>
<dbReference type="EMBL" id="LBPN01000013">
    <property type="protein sequence ID" value="KKP59129.1"/>
    <property type="molecule type" value="Genomic_DNA"/>
</dbReference>
<feature type="transmembrane region" description="Helical" evidence="1">
    <location>
        <begin position="32"/>
        <end position="55"/>
    </location>
</feature>
<dbReference type="Proteomes" id="UP000034176">
    <property type="component" value="Unassembled WGS sequence"/>
</dbReference>
<keyword evidence="1" id="KW-0472">Membrane</keyword>